<accession>A0A4Z2EIZ1</accession>
<keyword evidence="2" id="KW-1185">Reference proteome</keyword>
<dbReference type="Proteomes" id="UP000314294">
    <property type="component" value="Unassembled WGS sequence"/>
</dbReference>
<name>A0A4Z2EIZ1_9TELE</name>
<dbReference type="AlphaFoldDB" id="A0A4Z2EIZ1"/>
<reference evidence="1 2" key="1">
    <citation type="submission" date="2019-03" db="EMBL/GenBank/DDBJ databases">
        <title>First draft genome of Liparis tanakae, snailfish: a comprehensive survey of snailfish specific genes.</title>
        <authorList>
            <person name="Kim W."/>
            <person name="Song I."/>
            <person name="Jeong J.-H."/>
            <person name="Kim D."/>
            <person name="Kim S."/>
            <person name="Ryu S."/>
            <person name="Song J.Y."/>
            <person name="Lee S.K."/>
        </authorList>
    </citation>
    <scope>NUCLEOTIDE SEQUENCE [LARGE SCALE GENOMIC DNA]</scope>
    <source>
        <tissue evidence="1">Muscle</tissue>
    </source>
</reference>
<evidence type="ECO:0000313" key="2">
    <source>
        <dbReference type="Proteomes" id="UP000314294"/>
    </source>
</evidence>
<evidence type="ECO:0000313" key="1">
    <source>
        <dbReference type="EMBL" id="TNN28917.1"/>
    </source>
</evidence>
<protein>
    <submittedName>
        <fullName evidence="1">Uncharacterized protein</fullName>
    </submittedName>
</protein>
<organism evidence="1 2">
    <name type="scientific">Liparis tanakae</name>
    <name type="common">Tanaka's snailfish</name>
    <dbReference type="NCBI Taxonomy" id="230148"/>
    <lineage>
        <taxon>Eukaryota</taxon>
        <taxon>Metazoa</taxon>
        <taxon>Chordata</taxon>
        <taxon>Craniata</taxon>
        <taxon>Vertebrata</taxon>
        <taxon>Euteleostomi</taxon>
        <taxon>Actinopterygii</taxon>
        <taxon>Neopterygii</taxon>
        <taxon>Teleostei</taxon>
        <taxon>Neoteleostei</taxon>
        <taxon>Acanthomorphata</taxon>
        <taxon>Eupercaria</taxon>
        <taxon>Perciformes</taxon>
        <taxon>Cottioidei</taxon>
        <taxon>Cottales</taxon>
        <taxon>Liparidae</taxon>
        <taxon>Liparis</taxon>
    </lineage>
</organism>
<comment type="caution">
    <text evidence="1">The sequence shown here is derived from an EMBL/GenBank/DDBJ whole genome shotgun (WGS) entry which is preliminary data.</text>
</comment>
<sequence>MHGDMNMKCKKCMRCFQEAPPPDLLALLSSPPPLLALFSSSSSPHSLLILSSSFSSSQSKRCRLPGAACLGSARASAAVPPFPRELSR</sequence>
<dbReference type="EMBL" id="SRLO01006280">
    <property type="protein sequence ID" value="TNN28917.1"/>
    <property type="molecule type" value="Genomic_DNA"/>
</dbReference>
<gene>
    <name evidence="1" type="ORF">EYF80_060936</name>
</gene>
<proteinExistence type="predicted"/>